<dbReference type="OrthoDB" id="9757917at2"/>
<gene>
    <name evidence="11" type="ORF">D6T64_15035</name>
</gene>
<keyword evidence="2" id="KW-0547">Nucleotide-binding</keyword>
<evidence type="ECO:0000256" key="2">
    <source>
        <dbReference type="ARBA" id="ARBA00022741"/>
    </source>
</evidence>
<proteinExistence type="inferred from homology"/>
<evidence type="ECO:0000259" key="10">
    <source>
        <dbReference type="Pfam" id="PF18741"/>
    </source>
</evidence>
<feature type="compositionally biased region" description="Low complexity" evidence="6">
    <location>
        <begin position="1778"/>
        <end position="1788"/>
    </location>
</feature>
<dbReference type="EMBL" id="QZVS01000090">
    <property type="protein sequence ID" value="RJT87349.1"/>
    <property type="molecule type" value="Genomic_DNA"/>
</dbReference>
<dbReference type="RefSeq" id="WP_119975494.1">
    <property type="nucleotide sequence ID" value="NZ_JBHSQA010000003.1"/>
</dbReference>
<evidence type="ECO:0000256" key="5">
    <source>
        <dbReference type="ARBA" id="ARBA00022840"/>
    </source>
</evidence>
<dbReference type="InterPro" id="IPR041677">
    <property type="entry name" value="DNA2/NAM7_AAA_11"/>
</dbReference>
<organism evidence="11 12">
    <name type="scientific">Cryobacterium melibiosiphilum</name>
    <dbReference type="NCBI Taxonomy" id="995039"/>
    <lineage>
        <taxon>Bacteria</taxon>
        <taxon>Bacillati</taxon>
        <taxon>Actinomycetota</taxon>
        <taxon>Actinomycetes</taxon>
        <taxon>Micrococcales</taxon>
        <taxon>Microbacteriaceae</taxon>
        <taxon>Cryobacterium</taxon>
    </lineage>
</organism>
<evidence type="ECO:0000256" key="3">
    <source>
        <dbReference type="ARBA" id="ARBA00022801"/>
    </source>
</evidence>
<comment type="caution">
    <text evidence="11">The sequence shown here is derived from an EMBL/GenBank/DDBJ whole genome shotgun (WGS) entry which is preliminary data.</text>
</comment>
<dbReference type="Pfam" id="PF18741">
    <property type="entry name" value="MTES_1575"/>
    <property type="match status" value="1"/>
</dbReference>
<dbReference type="InterPro" id="IPR050534">
    <property type="entry name" value="Coronavir_polyprotein_1ab"/>
</dbReference>
<keyword evidence="12" id="KW-1185">Reference proteome</keyword>
<keyword evidence="5" id="KW-0067">ATP-binding</keyword>
<dbReference type="PANTHER" id="PTHR43788">
    <property type="entry name" value="DNA2/NAM7 HELICASE FAMILY MEMBER"/>
    <property type="match status" value="1"/>
</dbReference>
<dbReference type="Gene3D" id="3.40.50.300">
    <property type="entry name" value="P-loop containing nucleotide triphosphate hydrolases"/>
    <property type="match status" value="3"/>
</dbReference>
<dbReference type="InterPro" id="IPR049468">
    <property type="entry name" value="Restrct_endonuc-II-like_dom"/>
</dbReference>
<keyword evidence="3" id="KW-0378">Hydrolase</keyword>
<dbReference type="SUPFAM" id="SSF52540">
    <property type="entry name" value="P-loop containing nucleoside triphosphate hydrolases"/>
    <property type="match status" value="1"/>
</dbReference>
<dbReference type="InterPro" id="IPR041679">
    <property type="entry name" value="DNA2/NAM7-like_C"/>
</dbReference>
<dbReference type="PANTHER" id="PTHR43788:SF8">
    <property type="entry name" value="DNA-BINDING PROTEIN SMUBP-2"/>
    <property type="match status" value="1"/>
</dbReference>
<dbReference type="GO" id="GO:0005524">
    <property type="term" value="F:ATP binding"/>
    <property type="evidence" value="ECO:0007669"/>
    <property type="project" value="UniProtKB-KW"/>
</dbReference>
<dbReference type="Pfam" id="PF13086">
    <property type="entry name" value="AAA_11"/>
    <property type="match status" value="1"/>
</dbReference>
<dbReference type="InterPro" id="IPR047187">
    <property type="entry name" value="SF1_C_Upf1"/>
</dbReference>
<feature type="region of interest" description="Disordered" evidence="6">
    <location>
        <begin position="1745"/>
        <end position="1793"/>
    </location>
</feature>
<sequence>MQTRPFDLHLVATPILSYALAHNRQSVVTSVTVDNTGPAVRAAVLRISVESAGQPLAAACEILVDLAAERPVTLTDLTLRGDPAVMLTVEEQRPATIRATLTVGGDVVAEARHEIQLLAARQWIARPVELGLEMLSAHVLPNDPAITTLLGEAADLLEKSTGSGSLQGYQTGDTRVDQVVESVFAAMRARDIRYSTPPASWDVEGQKIRTPGEVLDGRAGTCLDTTVVMAAALEQAGLHPLIFVVTGHAFLGYWRDEQTLGSPAITDLGDVINLIDLGLISLVETTAVTTDRSGLSFADAQRAPYLAHLAGDLSAVVGVADVVQARLGGIIPLPARTTDAAGTVVVTEYRPASAAVPTVDRPARPGPLTGIPGAAETDPVPPRVEQWKNALLDLSLRNRLINFTDRGRLALTVPDRSLGAIEDQVNAGTGLTLVPSDRVSQIDRERGIRFGRDLPQEQLSSLLQDKRSVVADVTEAAYDTRLRGLAYKARTIVQETGANNLYLAFGTLVWTVADRELRSPLVLVPVVLEPTRGGYYIALDESGQSTPNYCLLEKLRQLHGLHIPGLETPSGDESGLDLEAAFRATREALHGAGLPYRVDETLDLSILQFAKFRLWKDLDDNWQTLAENSLVSHLIHSPTLPFVDPVVAPPAPDLDALGAECPVPGDSSQLAAVAEAVAGRTFVLEGPPGTGKSQTITNLLTRAVADGKKVLFVAEKRAALQVVQKRLEEVGMGAFALDLHDKASKPQQARAQIRRALEHRVEVDAQGLKSDLDQLGTARRSLARYAEHLHEPNAAGLSFYSARTQALAAADVPSLPVPISLPASVSAEQLAELRLTLRDLPDVSEPANPRRDHAWGFIGTRSITADALAAVDADTVAAVAAELDAACAALWAAVPTGDPAAAVVQTLSSPDQFAALGALAGSPRPPVEILDATRSPEWIRAHAAATQAVDAFAATAHPALLQCTPAALLLDVHAIHAAAFDADSSGFFGRKKRRQAVFAELQATLRPGAEVSLRHLSVLTGQLAETRVELDALRGQVAALPGVRLAADWNPLIAADGTSLAMQLAWLVWAGGVVAPYAESQAATAREDFVVALRSYLAANPASDAEFGAAVTRVANAWQPLATATSASSADLSRWAGRAGLLAAWTAAGSERAIAAPGVPSLRRWLALLAQLQPLSALGLTEARTIILEGTIDPGDATLAFEKGLARAALDERGAATALDRFDTEAQNRAITRFTGASAAVRAHLPTFIPSTVLEQRTCGDAVNTGQIGLLKRQLDRQRGGMGVRELMSTFGELITEIMPCMLMSPESVARFFPAHAELFDIVVFDEASQVRVADAVGAMGRARSVVVVGDSKQMPPTAFAESSISSLDDEAVNVDFVRDEESVLSECVQAQVPSRWLSWHYRSQDESLIAFSNREYYRGTLSSFPAPRRSGGTAETGDSPTGDYGVSLRRVDGTFLRGGLGKALRTNPVEAHAVVDEIVRRFAVSPVESPSIGVVTFNLQQRALIEGLLRDGGDDRITTALDVDTDGLFVKNLENVQGDERDTILFSTAFSADKTGRLPLNFGPLNLPGGERRLNVAVTRARRQIIVFSSFAPTDLRSEETVSLGIKHLRRYLDMAALAGTDASQQEARRGTAIDRHREEIATALRARDLVVATDVGLSDFRIDLSVAAPGDPQRPLMAVLLDGPAWAARRTVSDRDGLPVDVLSHLLGWPAVERVWMPAWLENSTAVLDHLTAALDAVAGAEAPAPAPPASASSSASASQAPTIAGLRSGGAASVTADATRPAPRRAALERDFEPWPERALGPISVLDALPGRRSSDAVAVALREIVEAEGPIHTTRLAKLLASGFGLAKLSAARSASILGQLPSDLVGADSFAWPSQLDPAQWRGYRRTLAGTTRPLDQVSPREIVNAMVELAHVSAGMNEDELKREALSVFGGTRMTAGIVSVLSNALQQGLAESRLEMTPAGVIVAAPE</sequence>
<evidence type="ECO:0000259" key="8">
    <source>
        <dbReference type="Pfam" id="PF13086"/>
    </source>
</evidence>
<comment type="similarity">
    <text evidence="1">Belongs to the DNA2/NAM7 helicase family.</text>
</comment>
<name>A0A3A5MHE9_9MICO</name>
<dbReference type="Pfam" id="PF11784">
    <property type="entry name" value="DUF3320"/>
    <property type="match status" value="1"/>
</dbReference>
<evidence type="ECO:0000259" key="7">
    <source>
        <dbReference type="Pfam" id="PF11784"/>
    </source>
</evidence>
<protein>
    <submittedName>
        <fullName evidence="11">DUF4011 domain-containing protein</fullName>
    </submittedName>
</protein>
<evidence type="ECO:0000259" key="9">
    <source>
        <dbReference type="Pfam" id="PF13087"/>
    </source>
</evidence>
<dbReference type="Proteomes" id="UP000272015">
    <property type="component" value="Unassembled WGS sequence"/>
</dbReference>
<evidence type="ECO:0000256" key="6">
    <source>
        <dbReference type="SAM" id="MobiDB-lite"/>
    </source>
</evidence>
<feature type="domain" description="Restriction endonuclease type II-like" evidence="10">
    <location>
        <begin position="1640"/>
        <end position="1737"/>
    </location>
</feature>
<dbReference type="InterPro" id="IPR021754">
    <property type="entry name" value="DUF3320"/>
</dbReference>
<dbReference type="Pfam" id="PF13087">
    <property type="entry name" value="AAA_12"/>
    <property type="match status" value="1"/>
</dbReference>
<feature type="compositionally biased region" description="Low complexity" evidence="6">
    <location>
        <begin position="1745"/>
        <end position="1767"/>
    </location>
</feature>
<keyword evidence="4" id="KW-0347">Helicase</keyword>
<evidence type="ECO:0000313" key="11">
    <source>
        <dbReference type="EMBL" id="RJT87349.1"/>
    </source>
</evidence>
<dbReference type="CDD" id="cd18808">
    <property type="entry name" value="SF1_C_Upf1"/>
    <property type="match status" value="1"/>
</dbReference>
<dbReference type="InterPro" id="IPR027417">
    <property type="entry name" value="P-loop_NTPase"/>
</dbReference>
<dbReference type="Pfam" id="PF13195">
    <property type="entry name" value="DUF4011"/>
    <property type="match status" value="1"/>
</dbReference>
<feature type="domain" description="DNA2/NAM7 helicase-like C-terminal" evidence="9">
    <location>
        <begin position="1382"/>
        <end position="1590"/>
    </location>
</feature>
<evidence type="ECO:0000256" key="4">
    <source>
        <dbReference type="ARBA" id="ARBA00022806"/>
    </source>
</evidence>
<evidence type="ECO:0000256" key="1">
    <source>
        <dbReference type="ARBA" id="ARBA00007913"/>
    </source>
</evidence>
<dbReference type="InterPro" id="IPR025103">
    <property type="entry name" value="DUF4011"/>
</dbReference>
<dbReference type="GO" id="GO:0016787">
    <property type="term" value="F:hydrolase activity"/>
    <property type="evidence" value="ECO:0007669"/>
    <property type="project" value="UniProtKB-KW"/>
</dbReference>
<feature type="domain" description="DUF3320" evidence="7">
    <location>
        <begin position="1821"/>
        <end position="1852"/>
    </location>
</feature>
<feature type="domain" description="DNA2/NAM7 helicase helicase" evidence="8">
    <location>
        <begin position="666"/>
        <end position="737"/>
    </location>
</feature>
<evidence type="ECO:0000313" key="12">
    <source>
        <dbReference type="Proteomes" id="UP000272015"/>
    </source>
</evidence>
<reference evidence="11 12" key="1">
    <citation type="submission" date="2018-09" db="EMBL/GenBank/DDBJ databases">
        <title>Novel species of Cryobacterium.</title>
        <authorList>
            <person name="Liu Q."/>
            <person name="Xin Y.-H."/>
        </authorList>
    </citation>
    <scope>NUCLEOTIDE SEQUENCE [LARGE SCALE GENOMIC DNA]</scope>
    <source>
        <strain evidence="11 12">Hh39</strain>
    </source>
</reference>
<dbReference type="GO" id="GO:0043139">
    <property type="term" value="F:5'-3' DNA helicase activity"/>
    <property type="evidence" value="ECO:0007669"/>
    <property type="project" value="TreeGrafter"/>
</dbReference>
<accession>A0A3A5MHE9</accession>